<comment type="caution">
    <text evidence="1">The sequence shown here is derived from an EMBL/GenBank/DDBJ whole genome shotgun (WGS) entry which is preliminary data.</text>
</comment>
<reference evidence="1" key="2">
    <citation type="journal article" date="2023" name="Int. J. Mol. Sci.">
        <title>De Novo Assembly and Annotation of 11 Diverse Shrub Willow (Salix) Genomes Reveals Novel Gene Organization in Sex-Linked Regions.</title>
        <authorList>
            <person name="Hyden B."/>
            <person name="Feng K."/>
            <person name="Yates T.B."/>
            <person name="Jawdy S."/>
            <person name="Cereghino C."/>
            <person name="Smart L.B."/>
            <person name="Muchero W."/>
        </authorList>
    </citation>
    <scope>NUCLEOTIDE SEQUENCE</scope>
    <source>
        <tissue evidence="1">Shoot tip</tissue>
    </source>
</reference>
<protein>
    <submittedName>
        <fullName evidence="1">Uncharacterized protein</fullName>
    </submittedName>
</protein>
<reference evidence="1" key="1">
    <citation type="submission" date="2022-11" db="EMBL/GenBank/DDBJ databases">
        <authorList>
            <person name="Hyden B.L."/>
            <person name="Feng K."/>
            <person name="Yates T."/>
            <person name="Jawdy S."/>
            <person name="Smart L.B."/>
            <person name="Muchero W."/>
        </authorList>
    </citation>
    <scope>NUCLEOTIDE SEQUENCE</scope>
    <source>
        <tissue evidence="1">Shoot tip</tissue>
    </source>
</reference>
<name>A0A9Q0VFU1_SALPP</name>
<sequence>MRSLSVLLPSLPSSSAADSLQLKPLVDLTSCALSRTIEGKTPAAFLRETFLFNLNVDVEEEHADDCSVEDLLSFINEEDGGLSRTPPPSAFPNDEVNDILAASPNPAMTEELDREVEDFARRLNSDWPERMQEILSLDPERRLAPLSMNGNRYSGYFVAK</sequence>
<gene>
    <name evidence="1" type="ORF">OIU79_029152</name>
</gene>
<evidence type="ECO:0000313" key="2">
    <source>
        <dbReference type="Proteomes" id="UP001151532"/>
    </source>
</evidence>
<organism evidence="1 2">
    <name type="scientific">Salix purpurea</name>
    <name type="common">Purple osier willow</name>
    <dbReference type="NCBI Taxonomy" id="77065"/>
    <lineage>
        <taxon>Eukaryota</taxon>
        <taxon>Viridiplantae</taxon>
        <taxon>Streptophyta</taxon>
        <taxon>Embryophyta</taxon>
        <taxon>Tracheophyta</taxon>
        <taxon>Spermatophyta</taxon>
        <taxon>Magnoliopsida</taxon>
        <taxon>eudicotyledons</taxon>
        <taxon>Gunneridae</taxon>
        <taxon>Pentapetalae</taxon>
        <taxon>rosids</taxon>
        <taxon>fabids</taxon>
        <taxon>Malpighiales</taxon>
        <taxon>Salicaceae</taxon>
        <taxon>Saliceae</taxon>
        <taxon>Salix</taxon>
    </lineage>
</organism>
<keyword evidence="2" id="KW-1185">Reference proteome</keyword>
<dbReference type="AlphaFoldDB" id="A0A9Q0VFU1"/>
<dbReference type="EMBL" id="JAPFFK010000008">
    <property type="protein sequence ID" value="KAJ6747961.1"/>
    <property type="molecule type" value="Genomic_DNA"/>
</dbReference>
<evidence type="ECO:0000313" key="1">
    <source>
        <dbReference type="EMBL" id="KAJ6747961.1"/>
    </source>
</evidence>
<proteinExistence type="predicted"/>
<dbReference type="Proteomes" id="UP001151532">
    <property type="component" value="Chromosome 12"/>
</dbReference>
<dbReference type="OrthoDB" id="1747349at2759"/>
<accession>A0A9Q0VFU1</accession>